<reference evidence="1 2" key="1">
    <citation type="submission" date="2020-08" db="EMBL/GenBank/DDBJ databases">
        <title>Novel species isolated from subtropical streams in China.</title>
        <authorList>
            <person name="Lu H."/>
        </authorList>
    </citation>
    <scope>NUCLEOTIDE SEQUENCE [LARGE SCALE GENOMIC DNA]</scope>
    <source>
        <strain evidence="1 2">CY22W</strain>
    </source>
</reference>
<comment type="caution">
    <text evidence="1">The sequence shown here is derived from an EMBL/GenBank/DDBJ whole genome shotgun (WGS) entry which is preliminary data.</text>
</comment>
<dbReference type="RefSeq" id="WP_186902106.1">
    <property type="nucleotide sequence ID" value="NZ_JACOGD010000001.1"/>
</dbReference>
<evidence type="ECO:0000313" key="2">
    <source>
        <dbReference type="Proteomes" id="UP000654304"/>
    </source>
</evidence>
<sequence>MAEIENKSSRNSIPYSSIARFEDDIHRVFPKHAIPDIQDMGGTSFESGVRVLCKGKIWSDVIGKRLNVDELNSTFMSWVCYVPLNILKYYFPAHLMYAAILLSGGSIINYPMDIADALVLPPSLDPDILKDIDHELLMTCGDLSERWEPRVEFYKCMNPEERRCVAWFLEIYGQCRASDFTPRGLEYFKQNIEFWKNSSLPLSLFSKQE</sequence>
<accession>A0ABR7A0E9</accession>
<gene>
    <name evidence="1" type="ORF">H8K43_00830</name>
</gene>
<dbReference type="EMBL" id="JACOGD010000001">
    <property type="protein sequence ID" value="MBC3930201.1"/>
    <property type="molecule type" value="Genomic_DNA"/>
</dbReference>
<dbReference type="Proteomes" id="UP000654304">
    <property type="component" value="Unassembled WGS sequence"/>
</dbReference>
<evidence type="ECO:0000313" key="1">
    <source>
        <dbReference type="EMBL" id="MBC3930201.1"/>
    </source>
</evidence>
<protein>
    <submittedName>
        <fullName evidence="1">Uncharacterized protein</fullName>
    </submittedName>
</protein>
<organism evidence="1 2">
    <name type="scientific">Undibacterium curvum</name>
    <dbReference type="NCBI Taxonomy" id="2762294"/>
    <lineage>
        <taxon>Bacteria</taxon>
        <taxon>Pseudomonadati</taxon>
        <taxon>Pseudomonadota</taxon>
        <taxon>Betaproteobacteria</taxon>
        <taxon>Burkholderiales</taxon>
        <taxon>Oxalobacteraceae</taxon>
        <taxon>Undibacterium</taxon>
    </lineage>
</organism>
<name>A0ABR7A0E9_9BURK</name>
<proteinExistence type="predicted"/>
<keyword evidence="2" id="KW-1185">Reference proteome</keyword>